<evidence type="ECO:0000313" key="3">
    <source>
        <dbReference type="Proteomes" id="UP001202479"/>
    </source>
</evidence>
<keyword evidence="3" id="KW-1185">Reference proteome</keyword>
<gene>
    <name evidence="2" type="ORF">KGF56_002938</name>
</gene>
<feature type="region of interest" description="Disordered" evidence="1">
    <location>
        <begin position="349"/>
        <end position="368"/>
    </location>
</feature>
<dbReference type="Proteomes" id="UP001202479">
    <property type="component" value="Unassembled WGS sequence"/>
</dbReference>
<protein>
    <submittedName>
        <fullName evidence="2">Uncharacterized protein</fullName>
    </submittedName>
</protein>
<sequence length="570" mass="65280">MRLVSQGDVSNRIRFEDLPLEIINKVVFWFLNGQVGQDASNRESEFAKYSFIPNSVRFGKCYKSLVSLSSTCTLLRRALGDILFQNVSLVRSNQIDSIMCYPRSLEKFSDKKTCRKVFISELIKRNLENCGNDSQADLIDYPSRYKSYLCMCNFVRYLECDNTSLKNGDLKLFTNLEALKILDECTETPILEHANLSKLQYLAVHARTLMSTPMLLTTLPTLNRLDLFLEYCEIPVEPGIAKIISSFLESTSNKLNELVLILDSPFTIGYSDTISLLSAIAKTSKLRKLTIRSPRRKSFHSLNQDRFVLHPGYSGDELMSLFQNLTVLTIDVPILEALKFHPQTYESMSVEGGEGEGEATTTTTITTTPKKKRKHIAVVDRVITGPHISSHLRETLGLIIRKCGYTSFAFQYGESLEESHLHVLKLVTDFIQWLTNYSKPYYLELESFSLEKCWSVSDDSIIREYLTGLIENGNDRSKVNAATIWGRTASNSPRFRIRDVYSIFYTKECGFPITDSSQYFIGVSDRPRYKANFTRSSEDKQNWDDFWSIETSLCDFEQYSTHRRKSLLFG</sequence>
<evidence type="ECO:0000313" key="2">
    <source>
        <dbReference type="EMBL" id="KAI3404299.2"/>
    </source>
</evidence>
<evidence type="ECO:0000256" key="1">
    <source>
        <dbReference type="SAM" id="MobiDB-lite"/>
    </source>
</evidence>
<accession>A0AAI9SWS2</accession>
<proteinExistence type="predicted"/>
<organism evidence="2 3">
    <name type="scientific">Candida oxycetoniae</name>
    <dbReference type="NCBI Taxonomy" id="497107"/>
    <lineage>
        <taxon>Eukaryota</taxon>
        <taxon>Fungi</taxon>
        <taxon>Dikarya</taxon>
        <taxon>Ascomycota</taxon>
        <taxon>Saccharomycotina</taxon>
        <taxon>Pichiomycetes</taxon>
        <taxon>Debaryomycetaceae</taxon>
        <taxon>Candida/Lodderomyces clade</taxon>
        <taxon>Candida</taxon>
    </lineage>
</organism>
<reference evidence="2" key="1">
    <citation type="journal article" date="2022" name="DNA Res.">
        <title>Genome analysis of five recently described species of the CUG-Ser clade uncovers Candida theae as a new hybrid lineage with pathogenic potential in the Candida parapsilosis species complex.</title>
        <authorList>
            <person name="Mixao V."/>
            <person name="Del Olmo V."/>
            <person name="Hegedusova E."/>
            <person name="Saus E."/>
            <person name="Pryszcz L."/>
            <person name="Cillingova A."/>
            <person name="Nosek J."/>
            <person name="Gabaldon T."/>
        </authorList>
    </citation>
    <scope>NUCLEOTIDE SEQUENCE</scope>
    <source>
        <strain evidence="2">CBS 10844</strain>
    </source>
</reference>
<dbReference type="EMBL" id="JAHUZD010000105">
    <property type="protein sequence ID" value="KAI3404299.2"/>
    <property type="molecule type" value="Genomic_DNA"/>
</dbReference>
<dbReference type="AlphaFoldDB" id="A0AAI9SWS2"/>
<comment type="caution">
    <text evidence="2">The sequence shown here is derived from an EMBL/GenBank/DDBJ whole genome shotgun (WGS) entry which is preliminary data.</text>
</comment>
<name>A0AAI9SWS2_9ASCO</name>
<feature type="compositionally biased region" description="Low complexity" evidence="1">
    <location>
        <begin position="358"/>
        <end position="368"/>
    </location>
</feature>
<dbReference type="GeneID" id="73380555"/>
<dbReference type="RefSeq" id="XP_049180044.1">
    <property type="nucleotide sequence ID" value="XM_049324219.1"/>
</dbReference>